<gene>
    <name evidence="1" type="ORF">NCTC10738_03083</name>
</gene>
<organism evidence="1 2">
    <name type="scientific">Shewanella algae</name>
    <dbReference type="NCBI Taxonomy" id="38313"/>
    <lineage>
        <taxon>Bacteria</taxon>
        <taxon>Pseudomonadati</taxon>
        <taxon>Pseudomonadota</taxon>
        <taxon>Gammaproteobacteria</taxon>
        <taxon>Alteromonadales</taxon>
        <taxon>Shewanellaceae</taxon>
        <taxon>Shewanella</taxon>
    </lineage>
</organism>
<name>A0A380BFN6_9GAMM</name>
<protein>
    <submittedName>
        <fullName evidence="1">Uncharacterized protein</fullName>
    </submittedName>
</protein>
<evidence type="ECO:0000313" key="1">
    <source>
        <dbReference type="EMBL" id="SUJ00154.1"/>
    </source>
</evidence>
<proteinExistence type="predicted"/>
<dbReference type="Proteomes" id="UP000254069">
    <property type="component" value="Unassembled WGS sequence"/>
</dbReference>
<keyword evidence="2" id="KW-1185">Reference proteome</keyword>
<dbReference type="AlphaFoldDB" id="A0A380BFN6"/>
<dbReference type="RefSeq" id="WP_071239256.1">
    <property type="nucleotide sequence ID" value="NZ_AP024612.1"/>
</dbReference>
<accession>A0A3G4UQD2</accession>
<dbReference type="EMBL" id="UGYO01000002">
    <property type="protein sequence ID" value="SUJ00154.1"/>
    <property type="molecule type" value="Genomic_DNA"/>
</dbReference>
<reference evidence="1 2" key="1">
    <citation type="submission" date="2018-06" db="EMBL/GenBank/DDBJ databases">
        <authorList>
            <consortium name="Pathogen Informatics"/>
            <person name="Doyle S."/>
        </authorList>
    </citation>
    <scope>NUCLEOTIDE SEQUENCE [LARGE SCALE GENOMIC DNA]</scope>
    <source>
        <strain evidence="1 2">NCTC10738</strain>
    </source>
</reference>
<accession>A0A380BFN6</accession>
<evidence type="ECO:0000313" key="2">
    <source>
        <dbReference type="Proteomes" id="UP000254069"/>
    </source>
</evidence>
<sequence>MNDYLIFHRRQFYLERNWLIKANTPQRPVEYGPDLVVDFAQCPRLFFAEPFADILSSMEPFGVERIKNPYKPDEDMYAEIDIGTVDELDFIDEVLYAYFHVFNRYDVLDIDHTIWNSESPAIDAIRTPVLDPAKLAAIPLEQRLLFKLDQDPSFLLVHNSVMDKLTAANLKDVWVRWSE</sequence>